<dbReference type="SUPFAM" id="SSF81273">
    <property type="entry name" value="H-NS histone-like proteins"/>
    <property type="match status" value="1"/>
</dbReference>
<evidence type="ECO:0000256" key="3">
    <source>
        <dbReference type="ARBA" id="ARBA00022490"/>
    </source>
</evidence>
<dbReference type="GO" id="GO:0009295">
    <property type="term" value="C:nucleoid"/>
    <property type="evidence" value="ECO:0007669"/>
    <property type="project" value="UniProtKB-SubCell"/>
</dbReference>
<comment type="similarity">
    <text evidence="2">Belongs to the histone-like protein H-NS family.</text>
</comment>
<name>A0A4R5QIS4_9PROT</name>
<dbReference type="PANTHER" id="PTHR38097:SF2">
    <property type="entry name" value="DNA-BINDING PROTEIN STPA"/>
    <property type="match status" value="1"/>
</dbReference>
<comment type="caution">
    <text evidence="7">The sequence shown here is derived from an EMBL/GenBank/DDBJ whole genome shotgun (WGS) entry which is preliminary data.</text>
</comment>
<feature type="region of interest" description="Disordered" evidence="5">
    <location>
        <begin position="106"/>
        <end position="146"/>
    </location>
</feature>
<dbReference type="GO" id="GO:0032993">
    <property type="term" value="C:protein-DNA complex"/>
    <property type="evidence" value="ECO:0007669"/>
    <property type="project" value="TreeGrafter"/>
</dbReference>
<dbReference type="GO" id="GO:0000976">
    <property type="term" value="F:transcription cis-regulatory region binding"/>
    <property type="evidence" value="ECO:0007669"/>
    <property type="project" value="TreeGrafter"/>
</dbReference>
<dbReference type="GO" id="GO:0005829">
    <property type="term" value="C:cytosol"/>
    <property type="evidence" value="ECO:0007669"/>
    <property type="project" value="TreeGrafter"/>
</dbReference>
<sequence>MAYNRKVISTGETPMAKASPGRPRTQRAQKSKAQEAPPETHGDEGAEQPAFLKQLESLNIGELRRVITFAEARIREREASEKAATREELQKLAQERGFSMTDLFGELVPHASAKRGRKSGEPGKSERAPVEAKYRGPNGELWSGRGRMPKWLHVAEAEGQPRDSFLISPE</sequence>
<dbReference type="Proteomes" id="UP000295096">
    <property type="component" value="Unassembled WGS sequence"/>
</dbReference>
<comment type="subcellular location">
    <subcellularLocation>
        <location evidence="1">Cytoplasm</location>
        <location evidence="1">Nucleoid</location>
    </subcellularLocation>
</comment>
<feature type="region of interest" description="Disordered" evidence="5">
    <location>
        <begin position="1"/>
        <end position="49"/>
    </location>
</feature>
<evidence type="ECO:0000256" key="1">
    <source>
        <dbReference type="ARBA" id="ARBA00004453"/>
    </source>
</evidence>
<feature type="compositionally biased region" description="Basic and acidic residues" evidence="5">
    <location>
        <begin position="118"/>
        <end position="134"/>
    </location>
</feature>
<organism evidence="7 8">
    <name type="scientific">Dankookia rubra</name>
    <dbReference type="NCBI Taxonomy" id="1442381"/>
    <lineage>
        <taxon>Bacteria</taxon>
        <taxon>Pseudomonadati</taxon>
        <taxon>Pseudomonadota</taxon>
        <taxon>Alphaproteobacteria</taxon>
        <taxon>Acetobacterales</taxon>
        <taxon>Roseomonadaceae</taxon>
        <taxon>Dankookia</taxon>
    </lineage>
</organism>
<dbReference type="EMBL" id="SMSJ01000006">
    <property type="protein sequence ID" value="TDH63300.1"/>
    <property type="molecule type" value="Genomic_DNA"/>
</dbReference>
<evidence type="ECO:0000256" key="5">
    <source>
        <dbReference type="SAM" id="MobiDB-lite"/>
    </source>
</evidence>
<dbReference type="SMART" id="SM00528">
    <property type="entry name" value="HNS"/>
    <property type="match status" value="1"/>
</dbReference>
<dbReference type="Gene3D" id="4.10.430.10">
    <property type="entry name" value="Histone-like protein H-NS, C-terminal domain"/>
    <property type="match status" value="1"/>
</dbReference>
<evidence type="ECO:0000313" key="7">
    <source>
        <dbReference type="EMBL" id="TDH63300.1"/>
    </source>
</evidence>
<dbReference type="OrthoDB" id="5297879at2"/>
<dbReference type="GO" id="GO:0003681">
    <property type="term" value="F:bent DNA binding"/>
    <property type="evidence" value="ECO:0007669"/>
    <property type="project" value="TreeGrafter"/>
</dbReference>
<dbReference type="Pfam" id="PF00816">
    <property type="entry name" value="Histone_HNS"/>
    <property type="match status" value="1"/>
</dbReference>
<accession>A0A4R5QIS4</accession>
<dbReference type="RefSeq" id="WP_133288062.1">
    <property type="nucleotide sequence ID" value="NZ_SMSJ01000006.1"/>
</dbReference>
<gene>
    <name evidence="7" type="ORF">E2C06_07990</name>
</gene>
<keyword evidence="4" id="KW-0238">DNA-binding</keyword>
<evidence type="ECO:0000313" key="8">
    <source>
        <dbReference type="Proteomes" id="UP000295096"/>
    </source>
</evidence>
<dbReference type="InterPro" id="IPR037150">
    <property type="entry name" value="H-NS_C_dom_sf"/>
</dbReference>
<evidence type="ECO:0000256" key="2">
    <source>
        <dbReference type="ARBA" id="ARBA00010610"/>
    </source>
</evidence>
<dbReference type="InterPro" id="IPR027444">
    <property type="entry name" value="H-NS_C_dom"/>
</dbReference>
<keyword evidence="8" id="KW-1185">Reference proteome</keyword>
<proteinExistence type="inferred from homology"/>
<evidence type="ECO:0000259" key="6">
    <source>
        <dbReference type="SMART" id="SM00528"/>
    </source>
</evidence>
<dbReference type="AlphaFoldDB" id="A0A4R5QIS4"/>
<keyword evidence="3" id="KW-0963">Cytoplasm</keyword>
<reference evidence="7 8" key="1">
    <citation type="journal article" date="2016" name="J. Microbiol.">
        <title>Dankookia rubra gen. nov., sp. nov., an alphaproteobacterium isolated from sediment of a shallow stream.</title>
        <authorList>
            <person name="Kim W.H."/>
            <person name="Kim D.H."/>
            <person name="Kang K."/>
            <person name="Ahn T.Y."/>
        </authorList>
    </citation>
    <scope>NUCLEOTIDE SEQUENCE [LARGE SCALE GENOMIC DNA]</scope>
    <source>
        <strain evidence="7 8">JCM30602</strain>
    </source>
</reference>
<dbReference type="GO" id="GO:0003680">
    <property type="term" value="F:minor groove of adenine-thymine-rich DNA binding"/>
    <property type="evidence" value="ECO:0007669"/>
    <property type="project" value="TreeGrafter"/>
</dbReference>
<evidence type="ECO:0000256" key="4">
    <source>
        <dbReference type="ARBA" id="ARBA00023125"/>
    </source>
</evidence>
<dbReference type="PANTHER" id="PTHR38097">
    <property type="match status" value="1"/>
</dbReference>
<protein>
    <submittedName>
        <fullName evidence="7">H-NS histone family protein</fullName>
    </submittedName>
</protein>
<feature type="domain" description="DNA-binding protein H-NS-like C-terminal" evidence="6">
    <location>
        <begin position="124"/>
        <end position="167"/>
    </location>
</feature>
<dbReference type="GO" id="GO:0001217">
    <property type="term" value="F:DNA-binding transcription repressor activity"/>
    <property type="evidence" value="ECO:0007669"/>
    <property type="project" value="TreeGrafter"/>
</dbReference>